<keyword evidence="1" id="KW-0132">Cell division</keyword>
<evidence type="ECO:0000313" key="2">
    <source>
        <dbReference type="Proteomes" id="UP000199126"/>
    </source>
</evidence>
<dbReference type="EMBL" id="FODV01000052">
    <property type="protein sequence ID" value="SEP32362.1"/>
    <property type="molecule type" value="Genomic_DNA"/>
</dbReference>
<gene>
    <name evidence="1" type="ORF">SAMN04487948_1523</name>
</gene>
<keyword evidence="1" id="KW-0131">Cell cycle</keyword>
<proteinExistence type="predicted"/>
<dbReference type="GO" id="GO:0051301">
    <property type="term" value="P:cell division"/>
    <property type="evidence" value="ECO:0007669"/>
    <property type="project" value="UniProtKB-KW"/>
</dbReference>
<name>A0A1H8WXJ0_9EURY</name>
<protein>
    <submittedName>
        <fullName evidence="1">Cell division control protein 6</fullName>
    </submittedName>
</protein>
<dbReference type="Proteomes" id="UP000199126">
    <property type="component" value="Unassembled WGS sequence"/>
</dbReference>
<evidence type="ECO:0000313" key="1">
    <source>
        <dbReference type="EMBL" id="SEP32362.1"/>
    </source>
</evidence>
<dbReference type="AlphaFoldDB" id="A0A1H8WXJ0"/>
<keyword evidence="2" id="KW-1185">Reference proteome</keyword>
<sequence>MQGFLLVESRNTGIQGGSHYCFGLKTDIEATLDILGEDERINDVVEDLTEIAVAKQLV</sequence>
<organism evidence="1 2">
    <name type="scientific">Halogranum amylolyticum</name>
    <dbReference type="NCBI Taxonomy" id="660520"/>
    <lineage>
        <taxon>Archaea</taxon>
        <taxon>Methanobacteriati</taxon>
        <taxon>Methanobacteriota</taxon>
        <taxon>Stenosarchaea group</taxon>
        <taxon>Halobacteria</taxon>
        <taxon>Halobacteriales</taxon>
        <taxon>Haloferacaceae</taxon>
    </lineage>
</organism>
<reference evidence="2" key="1">
    <citation type="submission" date="2016-10" db="EMBL/GenBank/DDBJ databases">
        <authorList>
            <person name="Varghese N."/>
            <person name="Submissions S."/>
        </authorList>
    </citation>
    <scope>NUCLEOTIDE SEQUENCE [LARGE SCALE GENOMIC DNA]</scope>
    <source>
        <strain evidence="2">CGMCC 1.10121</strain>
    </source>
</reference>
<accession>A0A1H8WXJ0</accession>